<evidence type="ECO:0000256" key="1">
    <source>
        <dbReference type="SAM" id="MobiDB-lite"/>
    </source>
</evidence>
<feature type="compositionally biased region" description="Low complexity" evidence="1">
    <location>
        <begin position="76"/>
        <end position="87"/>
    </location>
</feature>
<evidence type="ECO:0000313" key="3">
    <source>
        <dbReference type="EMBL" id="MBW0463706.1"/>
    </source>
</evidence>
<dbReference type="AlphaFoldDB" id="A0A9Q3GE52"/>
<protein>
    <recommendedName>
        <fullName evidence="2">No apical meristem-associated C-terminal domain-containing protein</fullName>
    </recommendedName>
</protein>
<dbReference type="Pfam" id="PF14303">
    <property type="entry name" value="NAM-associated"/>
    <property type="match status" value="1"/>
</dbReference>
<feature type="compositionally biased region" description="Polar residues" evidence="1">
    <location>
        <begin position="95"/>
        <end position="118"/>
    </location>
</feature>
<feature type="domain" description="No apical meristem-associated C-terminal" evidence="2">
    <location>
        <begin position="44"/>
        <end position="116"/>
    </location>
</feature>
<dbReference type="InterPro" id="IPR029466">
    <property type="entry name" value="NAM-associated_C"/>
</dbReference>
<evidence type="ECO:0000313" key="4">
    <source>
        <dbReference type="Proteomes" id="UP000765509"/>
    </source>
</evidence>
<accession>A0A9Q3GE52</accession>
<dbReference type="EMBL" id="AVOT02000616">
    <property type="protein sequence ID" value="MBW0463706.1"/>
    <property type="molecule type" value="Genomic_DNA"/>
</dbReference>
<evidence type="ECO:0000259" key="2">
    <source>
        <dbReference type="Pfam" id="PF14303"/>
    </source>
</evidence>
<sequence length="118" mass="13151">MNTATLKFSAIYNSITNNPPSGSSPLDWMKMAKDLYQASNQGTSFKLEAAWDFLCYAPKWAQEGKNAHQEYLKRLLQQSTPSTPSSSDQYKERSTGNSSETNLQSVFSQQSIGTKKAK</sequence>
<comment type="caution">
    <text evidence="3">The sequence shown here is derived from an EMBL/GenBank/DDBJ whole genome shotgun (WGS) entry which is preliminary data.</text>
</comment>
<gene>
    <name evidence="3" type="ORF">O181_003421</name>
</gene>
<feature type="region of interest" description="Disordered" evidence="1">
    <location>
        <begin position="76"/>
        <end position="118"/>
    </location>
</feature>
<keyword evidence="4" id="KW-1185">Reference proteome</keyword>
<dbReference type="Proteomes" id="UP000765509">
    <property type="component" value="Unassembled WGS sequence"/>
</dbReference>
<reference evidence="3" key="1">
    <citation type="submission" date="2021-03" db="EMBL/GenBank/DDBJ databases">
        <title>Draft genome sequence of rust myrtle Austropuccinia psidii MF-1, a brazilian biotype.</title>
        <authorList>
            <person name="Quecine M.C."/>
            <person name="Pachon D.M.R."/>
            <person name="Bonatelli M.L."/>
            <person name="Correr F.H."/>
            <person name="Franceschini L.M."/>
            <person name="Leite T.F."/>
            <person name="Margarido G.R.A."/>
            <person name="Almeida C.A."/>
            <person name="Ferrarezi J.A."/>
            <person name="Labate C.A."/>
        </authorList>
    </citation>
    <scope>NUCLEOTIDE SEQUENCE</scope>
    <source>
        <strain evidence="3">MF-1</strain>
    </source>
</reference>
<dbReference type="PANTHER" id="PTHR45023:SF4">
    <property type="entry name" value="GLYCINE-RICH PROTEIN-RELATED"/>
    <property type="match status" value="1"/>
</dbReference>
<proteinExistence type="predicted"/>
<name>A0A9Q3GE52_9BASI</name>
<dbReference type="OrthoDB" id="2516506at2759"/>
<dbReference type="PANTHER" id="PTHR45023">
    <property type="match status" value="1"/>
</dbReference>
<organism evidence="3 4">
    <name type="scientific">Austropuccinia psidii MF-1</name>
    <dbReference type="NCBI Taxonomy" id="1389203"/>
    <lineage>
        <taxon>Eukaryota</taxon>
        <taxon>Fungi</taxon>
        <taxon>Dikarya</taxon>
        <taxon>Basidiomycota</taxon>
        <taxon>Pucciniomycotina</taxon>
        <taxon>Pucciniomycetes</taxon>
        <taxon>Pucciniales</taxon>
        <taxon>Sphaerophragmiaceae</taxon>
        <taxon>Austropuccinia</taxon>
    </lineage>
</organism>